<evidence type="ECO:0000313" key="2">
    <source>
        <dbReference type="EMBL" id="RMX51763.1"/>
    </source>
</evidence>
<comment type="caution">
    <text evidence="2">The sequence shown here is derived from an EMBL/GenBank/DDBJ whole genome shotgun (WGS) entry which is preliminary data.</text>
</comment>
<feature type="region of interest" description="Disordered" evidence="1">
    <location>
        <begin position="119"/>
        <end position="140"/>
    </location>
</feature>
<evidence type="ECO:0000313" key="3">
    <source>
        <dbReference type="Proteomes" id="UP000275408"/>
    </source>
</evidence>
<feature type="compositionally biased region" description="Polar residues" evidence="1">
    <location>
        <begin position="130"/>
        <end position="140"/>
    </location>
</feature>
<sequence length="140" mass="15959">MFCCMVANGVSANSLSETSKKKVIALLAELYLDKSETVEVSVGARFPVSKDAHNIGHKPLWNEVKFIDRDPYHYTRRVKEAIHIRLNPDKINRESGIEIPEAWMPTIKKHNNRRAVRQRTAEGANHRMNEQGSKCTNQSC</sequence>
<name>A0A3M6UDK6_POCDA</name>
<proteinExistence type="predicted"/>
<accession>A0A3M6UDK6</accession>
<evidence type="ECO:0000256" key="1">
    <source>
        <dbReference type="SAM" id="MobiDB-lite"/>
    </source>
</evidence>
<dbReference type="Proteomes" id="UP000275408">
    <property type="component" value="Unassembled WGS sequence"/>
</dbReference>
<reference evidence="2 3" key="1">
    <citation type="journal article" date="2018" name="Sci. Rep.">
        <title>Comparative analysis of the Pocillopora damicornis genome highlights role of immune system in coral evolution.</title>
        <authorList>
            <person name="Cunning R."/>
            <person name="Bay R.A."/>
            <person name="Gillette P."/>
            <person name="Baker A.C."/>
            <person name="Traylor-Knowles N."/>
        </authorList>
    </citation>
    <scope>NUCLEOTIDE SEQUENCE [LARGE SCALE GENOMIC DNA]</scope>
    <source>
        <strain evidence="2">RSMAS</strain>
        <tissue evidence="2">Whole animal</tissue>
    </source>
</reference>
<dbReference type="AlphaFoldDB" id="A0A3M6UDK6"/>
<keyword evidence="3" id="KW-1185">Reference proteome</keyword>
<protein>
    <submittedName>
        <fullName evidence="2">Uncharacterized protein</fullName>
    </submittedName>
</protein>
<dbReference type="EMBL" id="RCHS01001721">
    <property type="protein sequence ID" value="RMX51763.1"/>
    <property type="molecule type" value="Genomic_DNA"/>
</dbReference>
<organism evidence="2 3">
    <name type="scientific">Pocillopora damicornis</name>
    <name type="common">Cauliflower coral</name>
    <name type="synonym">Millepora damicornis</name>
    <dbReference type="NCBI Taxonomy" id="46731"/>
    <lineage>
        <taxon>Eukaryota</taxon>
        <taxon>Metazoa</taxon>
        <taxon>Cnidaria</taxon>
        <taxon>Anthozoa</taxon>
        <taxon>Hexacorallia</taxon>
        <taxon>Scleractinia</taxon>
        <taxon>Astrocoeniina</taxon>
        <taxon>Pocilloporidae</taxon>
        <taxon>Pocillopora</taxon>
    </lineage>
</organism>
<gene>
    <name evidence="2" type="ORF">pdam_00024899</name>
</gene>
<dbReference type="OrthoDB" id="413953at2759"/>